<name>A0AAX4JQV8_9TREE</name>
<gene>
    <name evidence="1" type="ORF">L201_001836</name>
</gene>
<dbReference type="Proteomes" id="UP001355207">
    <property type="component" value="Chromosome 2"/>
</dbReference>
<sequence length="199" mass="23147">MHNVKPFTLRAPYGVSQTLYNQVEELILISPNGLPNEGEKHLMPSQNPIPELRKLKRFTWVFWTEDLSHEWKYTREHHLYDIGDACLVKKLLPLAHSIIKIPKFMEVTIVNAGSVQDLERPLSTSAEKEDRMKTALIQAMLLTSNSGVDSRDEEKNISSIDRALGQFQNIKFLSMKAYLETQNWQDIWQPEEVRSWLQQ</sequence>
<dbReference type="EMBL" id="CP144099">
    <property type="protein sequence ID" value="WWC86955.1"/>
    <property type="molecule type" value="Genomic_DNA"/>
</dbReference>
<dbReference type="GeneID" id="91092508"/>
<organism evidence="1 2">
    <name type="scientific">Kwoniella dendrophila CBS 6074</name>
    <dbReference type="NCBI Taxonomy" id="1295534"/>
    <lineage>
        <taxon>Eukaryota</taxon>
        <taxon>Fungi</taxon>
        <taxon>Dikarya</taxon>
        <taxon>Basidiomycota</taxon>
        <taxon>Agaricomycotina</taxon>
        <taxon>Tremellomycetes</taxon>
        <taxon>Tremellales</taxon>
        <taxon>Cryptococcaceae</taxon>
        <taxon>Kwoniella</taxon>
    </lineage>
</organism>
<protein>
    <submittedName>
        <fullName evidence="1">Uncharacterized protein</fullName>
    </submittedName>
</protein>
<evidence type="ECO:0000313" key="2">
    <source>
        <dbReference type="Proteomes" id="UP001355207"/>
    </source>
</evidence>
<evidence type="ECO:0000313" key="1">
    <source>
        <dbReference type="EMBL" id="WWC86955.1"/>
    </source>
</evidence>
<dbReference type="AlphaFoldDB" id="A0AAX4JQV8"/>
<accession>A0AAX4JQV8</accession>
<reference evidence="1 2" key="1">
    <citation type="submission" date="2024-01" db="EMBL/GenBank/DDBJ databases">
        <title>Comparative genomics of Cryptococcus and Kwoniella reveals pathogenesis evolution and contrasting modes of karyotype evolution via chromosome fusion or intercentromeric recombination.</title>
        <authorList>
            <person name="Coelho M.A."/>
            <person name="David-Palma M."/>
            <person name="Shea T."/>
            <person name="Bowers K."/>
            <person name="McGinley-Smith S."/>
            <person name="Mohammad A.W."/>
            <person name="Gnirke A."/>
            <person name="Yurkov A.M."/>
            <person name="Nowrousian M."/>
            <person name="Sun S."/>
            <person name="Cuomo C.A."/>
            <person name="Heitman J."/>
        </authorList>
    </citation>
    <scope>NUCLEOTIDE SEQUENCE [LARGE SCALE GENOMIC DNA]</scope>
    <source>
        <strain evidence="1 2">CBS 6074</strain>
    </source>
</reference>
<dbReference type="RefSeq" id="XP_066073718.1">
    <property type="nucleotide sequence ID" value="XM_066217621.1"/>
</dbReference>
<proteinExistence type="predicted"/>
<keyword evidence="2" id="KW-1185">Reference proteome</keyword>